<feature type="compositionally biased region" description="Basic residues" evidence="1">
    <location>
        <begin position="21"/>
        <end position="32"/>
    </location>
</feature>
<protein>
    <submittedName>
        <fullName evidence="2">Uncharacterized protein</fullName>
    </submittedName>
</protein>
<organism evidence="2 3">
    <name type="scientific">Dryococelus australis</name>
    <dbReference type="NCBI Taxonomy" id="614101"/>
    <lineage>
        <taxon>Eukaryota</taxon>
        <taxon>Metazoa</taxon>
        <taxon>Ecdysozoa</taxon>
        <taxon>Arthropoda</taxon>
        <taxon>Hexapoda</taxon>
        <taxon>Insecta</taxon>
        <taxon>Pterygota</taxon>
        <taxon>Neoptera</taxon>
        <taxon>Polyneoptera</taxon>
        <taxon>Phasmatodea</taxon>
        <taxon>Verophasmatodea</taxon>
        <taxon>Anareolatae</taxon>
        <taxon>Phasmatidae</taxon>
        <taxon>Eurycanthinae</taxon>
        <taxon>Dryococelus</taxon>
    </lineage>
</organism>
<dbReference type="Proteomes" id="UP001159363">
    <property type="component" value="Chromosome 2"/>
</dbReference>
<gene>
    <name evidence="2" type="ORF">PR048_006844</name>
</gene>
<accession>A0ABQ9ICN9</accession>
<feature type="region of interest" description="Disordered" evidence="1">
    <location>
        <begin position="295"/>
        <end position="314"/>
    </location>
</feature>
<comment type="caution">
    <text evidence="2">The sequence shown here is derived from an EMBL/GenBank/DDBJ whole genome shotgun (WGS) entry which is preliminary data.</text>
</comment>
<evidence type="ECO:0000313" key="3">
    <source>
        <dbReference type="Proteomes" id="UP001159363"/>
    </source>
</evidence>
<name>A0ABQ9ICN9_9NEOP</name>
<proteinExistence type="predicted"/>
<reference evidence="2 3" key="1">
    <citation type="submission" date="2023-02" db="EMBL/GenBank/DDBJ databases">
        <title>LHISI_Scaffold_Assembly.</title>
        <authorList>
            <person name="Stuart O.P."/>
            <person name="Cleave R."/>
            <person name="Magrath M.J.L."/>
            <person name="Mikheyev A.S."/>
        </authorList>
    </citation>
    <scope>NUCLEOTIDE SEQUENCE [LARGE SCALE GENOMIC DNA]</scope>
    <source>
        <strain evidence="2">Daus_M_001</strain>
        <tissue evidence="2">Leg muscle</tissue>
    </source>
</reference>
<sequence>MDSSIRMPGWGKRKIPEKTAARRNRPARSPHAKIRERTGGNRTRFALVGGEKSNHYTTARQITNCVSCGEPMKTGHQLEFQNSGGLAWSGATMRNLICTAQDHNGNTARLARRSDKALGVRVRVARIALSLLDLLGSPLVDDRPITNAVQYRVVSGVIWTSRTMVCSNTSPTESVFLQLWIHLTRFKCQLVQGNSRARSASRASLALILHRVIPALVGAGGPANRQATCVRTAEHVAAVRRPRCLSHAWPFAIMTSLQRSRTCLSHAASQGNSLQSKQGPIPAFAWSDFGNPWKTEIGRPDRKSNPGPPECESSELPLRYLPRIRGSVVVRLLASHQGEVGSIPGAGSLSDFRTWESCRTLPLVGGFSRGSPVSPALSFRRGPTLAGSLDLDFTFITCEPKPNEHVTSSTPIPSRATVAEWLARSPPTTENRAQSPAGSPNFRKWESCRMMPLVGEFSRDLPFPPALSFRRHSILTSITSAFKTTTMLRAAQISSLARPPTESCAARHFGQVASVSFFAPTVSEIEVQLLRRCKDLARITSNLRPRTQFRHPATKGGRSNDVRCIPAQQPVREMTL</sequence>
<evidence type="ECO:0000313" key="2">
    <source>
        <dbReference type="EMBL" id="KAJ8894232.1"/>
    </source>
</evidence>
<keyword evidence="3" id="KW-1185">Reference proteome</keyword>
<feature type="region of interest" description="Disordered" evidence="1">
    <location>
        <begin position="1"/>
        <end position="35"/>
    </location>
</feature>
<evidence type="ECO:0000256" key="1">
    <source>
        <dbReference type="SAM" id="MobiDB-lite"/>
    </source>
</evidence>
<dbReference type="EMBL" id="JARBHB010000002">
    <property type="protein sequence ID" value="KAJ8894232.1"/>
    <property type="molecule type" value="Genomic_DNA"/>
</dbReference>